<dbReference type="Proteomes" id="UP001175261">
    <property type="component" value="Unassembled WGS sequence"/>
</dbReference>
<dbReference type="GO" id="GO:0006865">
    <property type="term" value="P:amino acid transport"/>
    <property type="evidence" value="ECO:0007669"/>
    <property type="project" value="InterPro"/>
</dbReference>
<dbReference type="PROSITE" id="PS00218">
    <property type="entry name" value="AMINO_ACID_PERMEASE_1"/>
    <property type="match status" value="1"/>
</dbReference>
<keyword evidence="3 6" id="KW-0812">Transmembrane</keyword>
<feature type="transmembrane region" description="Helical" evidence="6">
    <location>
        <begin position="156"/>
        <end position="174"/>
    </location>
</feature>
<dbReference type="EMBL" id="JAPDFR010000005">
    <property type="protein sequence ID" value="KAK0386245.1"/>
    <property type="molecule type" value="Genomic_DNA"/>
</dbReference>
<evidence type="ECO:0000256" key="3">
    <source>
        <dbReference type="ARBA" id="ARBA00022692"/>
    </source>
</evidence>
<protein>
    <recommendedName>
        <fullName evidence="9">Amino acid transporter</fullName>
    </recommendedName>
</protein>
<feature type="transmembrane region" description="Helical" evidence="6">
    <location>
        <begin position="435"/>
        <end position="457"/>
    </location>
</feature>
<sequence>MTRHDSSDAAKIDALELEAAGYTQAMPRQFSVWSLGALSFTLTCTWLGTGASIGLGLVDSSGGGALWSILLGGVMTLVISAGMAELASCYPVAGAQYYWTFMVATDKYKPFASYINGWMTILGWWLAIGSVSNFVASMILEIASAWYTFERKPWQLYLMYVGVIWLSVAMNIPGSRLLPYYSQLVFVVSVITLFGTMIALFVTARDSHAPASFMFADTTSQTGWTNEGFTFMLATGNAVFGYLGSDCGAHLCEEIAQPSKNVPKVIMLPLVMGLLTAFPFAASLIYSINDLSAVLSAGMPLMEIYYQATGSRAAASVMLAFFAFCMFGCVVAVGTTASRTIWAVSRDDALPFSAAWKAVHPTFNMPANSMLLTGTCVTLYGLIFLGSTTAFAAMVNATILFLQTSCVMPQAILLFRNRDEILPERYFSLGKFGPFLNAISVAWVVFLDVLFCFPVFRPVTPENMSYVSVVLVGLMTIVVILWFTSKKGKFTGPRINMELMNARRRAALHEGLEGIEVEPQVWKQGQESDEKV</sequence>
<comment type="caution">
    <text evidence="7">The sequence shown here is derived from an EMBL/GenBank/DDBJ whole genome shotgun (WGS) entry which is preliminary data.</text>
</comment>
<evidence type="ECO:0000256" key="4">
    <source>
        <dbReference type="ARBA" id="ARBA00022989"/>
    </source>
</evidence>
<feature type="transmembrane region" description="Helical" evidence="6">
    <location>
        <begin position="367"/>
        <end position="385"/>
    </location>
</feature>
<keyword evidence="8" id="KW-1185">Reference proteome</keyword>
<dbReference type="InterPro" id="IPR002293">
    <property type="entry name" value="AA/rel_permease1"/>
</dbReference>
<evidence type="ECO:0000256" key="6">
    <source>
        <dbReference type="SAM" id="Phobius"/>
    </source>
</evidence>
<feature type="transmembrane region" description="Helical" evidence="6">
    <location>
        <begin position="391"/>
        <end position="415"/>
    </location>
</feature>
<feature type="transmembrane region" description="Helical" evidence="6">
    <location>
        <begin position="265"/>
        <end position="289"/>
    </location>
</feature>
<evidence type="ECO:0000256" key="2">
    <source>
        <dbReference type="ARBA" id="ARBA00022448"/>
    </source>
</evidence>
<feature type="transmembrane region" description="Helical" evidence="6">
    <location>
        <begin position="65"/>
        <end position="84"/>
    </location>
</feature>
<accession>A0AA39GF83</accession>
<feature type="transmembrane region" description="Helical" evidence="6">
    <location>
        <begin position="180"/>
        <end position="204"/>
    </location>
</feature>
<evidence type="ECO:0000313" key="7">
    <source>
        <dbReference type="EMBL" id="KAK0386245.1"/>
    </source>
</evidence>
<comment type="subcellular location">
    <subcellularLocation>
        <location evidence="1">Membrane</location>
        <topology evidence="1">Multi-pass membrane protein</topology>
    </subcellularLocation>
</comment>
<name>A0AA39GF83_SARSR</name>
<feature type="transmembrane region" description="Helical" evidence="6">
    <location>
        <begin position="32"/>
        <end position="58"/>
    </location>
</feature>
<evidence type="ECO:0008006" key="9">
    <source>
        <dbReference type="Google" id="ProtNLM"/>
    </source>
</evidence>
<dbReference type="Pfam" id="PF13520">
    <property type="entry name" value="AA_permease_2"/>
    <property type="match status" value="1"/>
</dbReference>
<proteinExistence type="predicted"/>
<reference evidence="7" key="1">
    <citation type="submission" date="2022-10" db="EMBL/GenBank/DDBJ databases">
        <title>Determination and structural analysis of whole genome sequence of Sarocladium strictum F4-1.</title>
        <authorList>
            <person name="Hu L."/>
            <person name="Jiang Y."/>
        </authorList>
    </citation>
    <scope>NUCLEOTIDE SEQUENCE</scope>
    <source>
        <strain evidence="7">F4-1</strain>
    </source>
</reference>
<keyword evidence="2" id="KW-0813">Transport</keyword>
<organism evidence="7 8">
    <name type="scientific">Sarocladium strictum</name>
    <name type="common">Black bundle disease fungus</name>
    <name type="synonym">Acremonium strictum</name>
    <dbReference type="NCBI Taxonomy" id="5046"/>
    <lineage>
        <taxon>Eukaryota</taxon>
        <taxon>Fungi</taxon>
        <taxon>Dikarya</taxon>
        <taxon>Ascomycota</taxon>
        <taxon>Pezizomycotina</taxon>
        <taxon>Sordariomycetes</taxon>
        <taxon>Hypocreomycetidae</taxon>
        <taxon>Hypocreales</taxon>
        <taxon>Sarocladiaceae</taxon>
        <taxon>Sarocladium</taxon>
    </lineage>
</organism>
<dbReference type="GO" id="GO:0022857">
    <property type="term" value="F:transmembrane transporter activity"/>
    <property type="evidence" value="ECO:0007669"/>
    <property type="project" value="InterPro"/>
</dbReference>
<dbReference type="InterPro" id="IPR004840">
    <property type="entry name" value="Amino_acid_permease_CS"/>
</dbReference>
<dbReference type="PANTHER" id="PTHR45649">
    <property type="entry name" value="AMINO-ACID PERMEASE BAT1"/>
    <property type="match status" value="1"/>
</dbReference>
<dbReference type="AlphaFoldDB" id="A0AA39GF83"/>
<dbReference type="PANTHER" id="PTHR45649:SF11">
    <property type="entry name" value="TRANSPORTER, PUTATIVE (EUROFUNG)-RELATED"/>
    <property type="match status" value="1"/>
</dbReference>
<dbReference type="PIRSF" id="PIRSF006060">
    <property type="entry name" value="AA_transporter"/>
    <property type="match status" value="1"/>
</dbReference>
<evidence type="ECO:0000256" key="1">
    <source>
        <dbReference type="ARBA" id="ARBA00004141"/>
    </source>
</evidence>
<evidence type="ECO:0000313" key="8">
    <source>
        <dbReference type="Proteomes" id="UP001175261"/>
    </source>
</evidence>
<dbReference type="Gene3D" id="1.20.1740.10">
    <property type="entry name" value="Amino acid/polyamine transporter I"/>
    <property type="match status" value="1"/>
</dbReference>
<gene>
    <name evidence="7" type="ORF">NLU13_6082</name>
</gene>
<keyword evidence="4 6" id="KW-1133">Transmembrane helix</keyword>
<evidence type="ECO:0000256" key="5">
    <source>
        <dbReference type="ARBA" id="ARBA00023136"/>
    </source>
</evidence>
<feature type="transmembrane region" description="Helical" evidence="6">
    <location>
        <begin position="124"/>
        <end position="149"/>
    </location>
</feature>
<feature type="transmembrane region" description="Helical" evidence="6">
    <location>
        <begin position="309"/>
        <end position="333"/>
    </location>
</feature>
<dbReference type="GO" id="GO:0016020">
    <property type="term" value="C:membrane"/>
    <property type="evidence" value="ECO:0007669"/>
    <property type="project" value="UniProtKB-SubCell"/>
</dbReference>
<keyword evidence="5 6" id="KW-0472">Membrane</keyword>
<feature type="transmembrane region" description="Helical" evidence="6">
    <location>
        <begin position="463"/>
        <end position="484"/>
    </location>
</feature>